<evidence type="ECO:0000256" key="1">
    <source>
        <dbReference type="ARBA" id="ARBA00008710"/>
    </source>
</evidence>
<protein>
    <recommendedName>
        <fullName evidence="5">Nitroreductase family deazaflavin-dependent oxidoreductase</fullName>
    </recommendedName>
</protein>
<sequence>MTELPVDQRAYNRELIAEFRASGRRLGDRPLLLLTTSGRRSGAPHTSPMMFIRIDDKMYVIASNAGAVNDPDWFRNLVAEPAVTVEAEGEEYAATALPVADEDRPVLWTRICERYPFFTDHQNGVDRRIPVVELVRPSY</sequence>
<comment type="caution">
    <text evidence="3">The sequence shown here is derived from an EMBL/GenBank/DDBJ whole genome shotgun (WGS) entry which is preliminary data.</text>
</comment>
<name>A0ABN2AGI0_9ACTN</name>
<evidence type="ECO:0000313" key="4">
    <source>
        <dbReference type="Proteomes" id="UP001501470"/>
    </source>
</evidence>
<reference evidence="3 4" key="1">
    <citation type="journal article" date="2019" name="Int. J. Syst. Evol. Microbiol.">
        <title>The Global Catalogue of Microorganisms (GCM) 10K type strain sequencing project: providing services to taxonomists for standard genome sequencing and annotation.</title>
        <authorList>
            <consortium name="The Broad Institute Genomics Platform"/>
            <consortium name="The Broad Institute Genome Sequencing Center for Infectious Disease"/>
            <person name="Wu L."/>
            <person name="Ma J."/>
        </authorList>
    </citation>
    <scope>NUCLEOTIDE SEQUENCE [LARGE SCALE GENOMIC DNA]</scope>
    <source>
        <strain evidence="3 4">JCM 15933</strain>
    </source>
</reference>
<dbReference type="NCBIfam" id="TIGR00026">
    <property type="entry name" value="hi_GC_TIGR00026"/>
    <property type="match status" value="1"/>
</dbReference>
<comment type="catalytic activity">
    <reaction evidence="2">
        <text>oxidized coenzyme F420-(gamma-L-Glu)(n) + a quinol + H(+) = reduced coenzyme F420-(gamma-L-Glu)(n) + a quinone</text>
        <dbReference type="Rhea" id="RHEA:39663"/>
        <dbReference type="Rhea" id="RHEA-COMP:12939"/>
        <dbReference type="Rhea" id="RHEA-COMP:14378"/>
        <dbReference type="ChEBI" id="CHEBI:15378"/>
        <dbReference type="ChEBI" id="CHEBI:24646"/>
        <dbReference type="ChEBI" id="CHEBI:132124"/>
        <dbReference type="ChEBI" id="CHEBI:133980"/>
        <dbReference type="ChEBI" id="CHEBI:139511"/>
    </reaction>
</comment>
<dbReference type="RefSeq" id="WP_344503259.1">
    <property type="nucleotide sequence ID" value="NZ_BAAAQD010000007.1"/>
</dbReference>
<dbReference type="InterPro" id="IPR004378">
    <property type="entry name" value="F420H2_quin_Rdtase"/>
</dbReference>
<comment type="similarity">
    <text evidence="1">Belongs to the F420H(2)-dependent quinone reductase family.</text>
</comment>
<accession>A0ABN2AGI0</accession>
<proteinExistence type="inferred from homology"/>
<dbReference type="Pfam" id="PF04075">
    <property type="entry name" value="F420H2_quin_red"/>
    <property type="match status" value="1"/>
</dbReference>
<evidence type="ECO:0000313" key="3">
    <source>
        <dbReference type="EMBL" id="GAA1518846.1"/>
    </source>
</evidence>
<dbReference type="PANTHER" id="PTHR39428:SF1">
    <property type="entry name" value="F420H(2)-DEPENDENT QUINONE REDUCTASE RV1261C"/>
    <property type="match status" value="1"/>
</dbReference>
<keyword evidence="4" id="KW-1185">Reference proteome</keyword>
<gene>
    <name evidence="3" type="ORF">GCM10009827_037560</name>
</gene>
<dbReference type="SUPFAM" id="SSF50475">
    <property type="entry name" value="FMN-binding split barrel"/>
    <property type="match status" value="1"/>
</dbReference>
<dbReference type="PANTHER" id="PTHR39428">
    <property type="entry name" value="F420H(2)-DEPENDENT QUINONE REDUCTASE RV1261C"/>
    <property type="match status" value="1"/>
</dbReference>
<dbReference type="InterPro" id="IPR012349">
    <property type="entry name" value="Split_barrel_FMN-bd"/>
</dbReference>
<dbReference type="EMBL" id="BAAAQD010000007">
    <property type="protein sequence ID" value="GAA1518846.1"/>
    <property type="molecule type" value="Genomic_DNA"/>
</dbReference>
<dbReference type="Gene3D" id="2.30.110.10">
    <property type="entry name" value="Electron Transport, Fmn-binding Protein, Chain A"/>
    <property type="match status" value="1"/>
</dbReference>
<dbReference type="Proteomes" id="UP001501470">
    <property type="component" value="Unassembled WGS sequence"/>
</dbReference>
<evidence type="ECO:0008006" key="5">
    <source>
        <dbReference type="Google" id="ProtNLM"/>
    </source>
</evidence>
<organism evidence="3 4">
    <name type="scientific">Dactylosporangium maewongense</name>
    <dbReference type="NCBI Taxonomy" id="634393"/>
    <lineage>
        <taxon>Bacteria</taxon>
        <taxon>Bacillati</taxon>
        <taxon>Actinomycetota</taxon>
        <taxon>Actinomycetes</taxon>
        <taxon>Micromonosporales</taxon>
        <taxon>Micromonosporaceae</taxon>
        <taxon>Dactylosporangium</taxon>
    </lineage>
</organism>
<evidence type="ECO:0000256" key="2">
    <source>
        <dbReference type="ARBA" id="ARBA00049106"/>
    </source>
</evidence>